<feature type="transmembrane region" description="Helical" evidence="1">
    <location>
        <begin position="14"/>
        <end position="32"/>
    </location>
</feature>
<dbReference type="KEGG" id="bbig:BBBOND_0109110"/>
<evidence type="ECO:0000313" key="2">
    <source>
        <dbReference type="EMBL" id="CDR94613.1"/>
    </source>
</evidence>
<dbReference type="GeneID" id="24563154"/>
<accession>A0A061D1U7</accession>
<keyword evidence="1" id="KW-0812">Transmembrane</keyword>
<keyword evidence="1" id="KW-1133">Transmembrane helix</keyword>
<gene>
    <name evidence="2" type="ORF">BBBOND_0109110</name>
</gene>
<evidence type="ECO:0000256" key="1">
    <source>
        <dbReference type="SAM" id="Phobius"/>
    </source>
</evidence>
<evidence type="ECO:0000313" key="3">
    <source>
        <dbReference type="Proteomes" id="UP000033188"/>
    </source>
</evidence>
<proteinExistence type="predicted"/>
<keyword evidence="1" id="KW-0472">Membrane</keyword>
<dbReference type="RefSeq" id="XP_012766799.1">
    <property type="nucleotide sequence ID" value="XM_012911345.1"/>
</dbReference>
<reference evidence="3" key="1">
    <citation type="journal article" date="2014" name="Nucleic Acids Res.">
        <title>The evolutionary dynamics of variant antigen genes in Babesia reveal a history of genomic innovation underlying host-parasite interaction.</title>
        <authorList>
            <person name="Jackson A.P."/>
            <person name="Otto T.D."/>
            <person name="Darby A."/>
            <person name="Ramaprasad A."/>
            <person name="Xia D."/>
            <person name="Echaide I.E."/>
            <person name="Farber M."/>
            <person name="Gahlot S."/>
            <person name="Gamble J."/>
            <person name="Gupta D."/>
            <person name="Gupta Y."/>
            <person name="Jackson L."/>
            <person name="Malandrin L."/>
            <person name="Malas T.B."/>
            <person name="Moussa E."/>
            <person name="Nair M."/>
            <person name="Reid A.J."/>
            <person name="Sanders M."/>
            <person name="Sharma J."/>
            <person name="Tracey A."/>
            <person name="Quail M.A."/>
            <person name="Weir W."/>
            <person name="Wastling J.M."/>
            <person name="Hall N."/>
            <person name="Willadsen P."/>
            <person name="Lingelbach K."/>
            <person name="Shiels B."/>
            <person name="Tait A."/>
            <person name="Berriman M."/>
            <person name="Allred D.R."/>
            <person name="Pain A."/>
        </authorList>
    </citation>
    <scope>NUCLEOTIDE SEQUENCE [LARGE SCALE GENOMIC DNA]</scope>
    <source>
        <strain evidence="3">Bond</strain>
    </source>
</reference>
<keyword evidence="3" id="KW-1185">Reference proteome</keyword>
<dbReference type="AlphaFoldDB" id="A0A061D1U7"/>
<dbReference type="VEuPathDB" id="PiroplasmaDB:BBBOND_0109110"/>
<organism evidence="2 3">
    <name type="scientific">Babesia bigemina</name>
    <dbReference type="NCBI Taxonomy" id="5866"/>
    <lineage>
        <taxon>Eukaryota</taxon>
        <taxon>Sar</taxon>
        <taxon>Alveolata</taxon>
        <taxon>Apicomplexa</taxon>
        <taxon>Aconoidasida</taxon>
        <taxon>Piroplasmida</taxon>
        <taxon>Babesiidae</taxon>
        <taxon>Babesia</taxon>
    </lineage>
</organism>
<name>A0A061D1U7_BABBI</name>
<dbReference type="EMBL" id="LK391707">
    <property type="protein sequence ID" value="CDR94613.1"/>
    <property type="molecule type" value="Genomic_DNA"/>
</dbReference>
<sequence length="64" mass="7334">MVVYMSMLYQAQEWSNYVNTLLVLLGFAIYLYKTKSSAYLIPKAVYEWTGYTSSYSGLGSKNLN</sequence>
<dbReference type="Proteomes" id="UP000033188">
    <property type="component" value="Chromosome 1"/>
</dbReference>
<protein>
    <submittedName>
        <fullName evidence="2">Uncharacterized protein</fullName>
    </submittedName>
</protein>